<evidence type="ECO:0000256" key="3">
    <source>
        <dbReference type="ARBA" id="ARBA00004906"/>
    </source>
</evidence>
<evidence type="ECO:0000256" key="6">
    <source>
        <dbReference type="ARBA" id="ARBA00022692"/>
    </source>
</evidence>
<comment type="subcellular location">
    <subcellularLocation>
        <location evidence="2">Membrane</location>
        <topology evidence="2">Single-pass membrane protein</topology>
    </subcellularLocation>
</comment>
<gene>
    <name evidence="17" type="ORF">IFM89_023357</name>
</gene>
<dbReference type="InterPro" id="IPR013083">
    <property type="entry name" value="Znf_RING/FYVE/PHD"/>
</dbReference>
<dbReference type="FunFam" id="3.30.40.10:FF:000187">
    <property type="entry name" value="E3 ubiquitin-protein ligase ATL6"/>
    <property type="match status" value="1"/>
</dbReference>
<evidence type="ECO:0000256" key="14">
    <source>
        <dbReference type="SAM" id="MobiDB-lite"/>
    </source>
</evidence>
<evidence type="ECO:0000256" key="9">
    <source>
        <dbReference type="ARBA" id="ARBA00022786"/>
    </source>
</evidence>
<evidence type="ECO:0000256" key="8">
    <source>
        <dbReference type="ARBA" id="ARBA00022771"/>
    </source>
</evidence>
<evidence type="ECO:0000256" key="1">
    <source>
        <dbReference type="ARBA" id="ARBA00000900"/>
    </source>
</evidence>
<dbReference type="PANTHER" id="PTHR46913">
    <property type="entry name" value="RING-H2 FINGER PROTEIN ATL16"/>
    <property type="match status" value="1"/>
</dbReference>
<evidence type="ECO:0000256" key="4">
    <source>
        <dbReference type="ARBA" id="ARBA00012483"/>
    </source>
</evidence>
<keyword evidence="5" id="KW-0808">Transferase</keyword>
<comment type="caution">
    <text evidence="17">The sequence shown here is derived from an EMBL/GenBank/DDBJ whole genome shotgun (WGS) entry which is preliminary data.</text>
</comment>
<dbReference type="Pfam" id="PF13639">
    <property type="entry name" value="zf-RING_2"/>
    <property type="match status" value="1"/>
</dbReference>
<dbReference type="SUPFAM" id="SSF57850">
    <property type="entry name" value="RING/U-box"/>
    <property type="match status" value="1"/>
</dbReference>
<evidence type="ECO:0000256" key="2">
    <source>
        <dbReference type="ARBA" id="ARBA00004167"/>
    </source>
</evidence>
<evidence type="ECO:0000256" key="11">
    <source>
        <dbReference type="ARBA" id="ARBA00022989"/>
    </source>
</evidence>
<dbReference type="UniPathway" id="UPA00143"/>
<name>A0A835LSJ5_9MAGN</name>
<reference evidence="17 18" key="1">
    <citation type="submission" date="2020-10" db="EMBL/GenBank/DDBJ databases">
        <title>The Coptis chinensis genome and diversification of protoberbering-type alkaloids.</title>
        <authorList>
            <person name="Wang B."/>
            <person name="Shu S."/>
            <person name="Song C."/>
            <person name="Liu Y."/>
        </authorList>
    </citation>
    <scope>NUCLEOTIDE SEQUENCE [LARGE SCALE GENOMIC DNA]</scope>
    <source>
        <strain evidence="17">HL-2020</strain>
        <tissue evidence="17">Leaf</tissue>
    </source>
</reference>
<dbReference type="EMBL" id="JADFTS010000007">
    <property type="protein sequence ID" value="KAF9597956.1"/>
    <property type="molecule type" value="Genomic_DNA"/>
</dbReference>
<dbReference type="GO" id="GO:0016567">
    <property type="term" value="P:protein ubiquitination"/>
    <property type="evidence" value="ECO:0007669"/>
    <property type="project" value="UniProtKB-UniPathway"/>
</dbReference>
<keyword evidence="8 13" id="KW-0863">Zinc-finger</keyword>
<dbReference type="OrthoDB" id="8062037at2759"/>
<feature type="region of interest" description="Disordered" evidence="14">
    <location>
        <begin position="152"/>
        <end position="171"/>
    </location>
</feature>
<evidence type="ECO:0000313" key="17">
    <source>
        <dbReference type="EMBL" id="KAF9597956.1"/>
    </source>
</evidence>
<dbReference type="AlphaFoldDB" id="A0A835LSJ5"/>
<dbReference type="PANTHER" id="PTHR46913:SF1">
    <property type="entry name" value="RING-H2 FINGER PROTEIN ATL16"/>
    <property type="match status" value="1"/>
</dbReference>
<evidence type="ECO:0000256" key="12">
    <source>
        <dbReference type="ARBA" id="ARBA00023136"/>
    </source>
</evidence>
<comment type="pathway">
    <text evidence="3">Protein modification; protein ubiquitination.</text>
</comment>
<dbReference type="InterPro" id="IPR044600">
    <property type="entry name" value="ATL1/ATL16-like"/>
</dbReference>
<keyword evidence="12 15" id="KW-0472">Membrane</keyword>
<dbReference type="InterPro" id="IPR001841">
    <property type="entry name" value="Znf_RING"/>
</dbReference>
<evidence type="ECO:0000256" key="13">
    <source>
        <dbReference type="PROSITE-ProRule" id="PRU00175"/>
    </source>
</evidence>
<dbReference type="CDD" id="cd16461">
    <property type="entry name" value="RING-H2_EL5-like"/>
    <property type="match status" value="1"/>
</dbReference>
<keyword evidence="18" id="KW-1185">Reference proteome</keyword>
<sequence length="285" mass="31317">MGDKEPQSQPSQLLFTPLMISMVGIVSTALAILLYNIILTKYCVRRQGTMSRPAQQSVMGVGVDEKVLDSIPILAYKAEEGGLFRVDQTECAVCLGEFNEGEVVRLLPNCRHAFHVKCIDEWFFSHSSCPTCRSPIVAPLVSSEISWPLGESVADDSGTSDHDEDVSDSFVRDESGSNRLLRHCASVALPNEVRLTSKEVVLKRSMSFDCSYVSIKIQKDIAARDSSSSSSSSLASNSVLVQSKYKIGSSRRLDRVSSMLMKSYLQLQSNQHNSSDGISQHENVV</sequence>
<keyword evidence="9" id="KW-0833">Ubl conjugation pathway</keyword>
<dbReference type="GO" id="GO:0061630">
    <property type="term" value="F:ubiquitin protein ligase activity"/>
    <property type="evidence" value="ECO:0007669"/>
    <property type="project" value="UniProtKB-EC"/>
</dbReference>
<dbReference type="Gene3D" id="3.30.40.10">
    <property type="entry name" value="Zinc/RING finger domain, C3HC4 (zinc finger)"/>
    <property type="match status" value="1"/>
</dbReference>
<dbReference type="GO" id="GO:0008270">
    <property type="term" value="F:zinc ion binding"/>
    <property type="evidence" value="ECO:0007669"/>
    <property type="project" value="UniProtKB-KW"/>
</dbReference>
<dbReference type="SMART" id="SM00184">
    <property type="entry name" value="RING"/>
    <property type="match status" value="1"/>
</dbReference>
<keyword evidence="7" id="KW-0479">Metal-binding</keyword>
<evidence type="ECO:0000256" key="15">
    <source>
        <dbReference type="SAM" id="Phobius"/>
    </source>
</evidence>
<protein>
    <recommendedName>
        <fullName evidence="4">RING-type E3 ubiquitin transferase</fullName>
        <ecNumber evidence="4">2.3.2.27</ecNumber>
    </recommendedName>
</protein>
<dbReference type="EC" id="2.3.2.27" evidence="4"/>
<comment type="catalytic activity">
    <reaction evidence="1">
        <text>S-ubiquitinyl-[E2 ubiquitin-conjugating enzyme]-L-cysteine + [acceptor protein]-L-lysine = [E2 ubiquitin-conjugating enzyme]-L-cysteine + N(6)-ubiquitinyl-[acceptor protein]-L-lysine.</text>
        <dbReference type="EC" id="2.3.2.27"/>
    </reaction>
</comment>
<feature type="domain" description="RING-type" evidence="16">
    <location>
        <begin position="91"/>
        <end position="133"/>
    </location>
</feature>
<evidence type="ECO:0000313" key="18">
    <source>
        <dbReference type="Proteomes" id="UP000631114"/>
    </source>
</evidence>
<evidence type="ECO:0000256" key="10">
    <source>
        <dbReference type="ARBA" id="ARBA00022833"/>
    </source>
</evidence>
<accession>A0A835LSJ5</accession>
<keyword evidence="6 15" id="KW-0812">Transmembrane</keyword>
<dbReference type="Proteomes" id="UP000631114">
    <property type="component" value="Unassembled WGS sequence"/>
</dbReference>
<dbReference type="GO" id="GO:0016020">
    <property type="term" value="C:membrane"/>
    <property type="evidence" value="ECO:0007669"/>
    <property type="project" value="UniProtKB-SubCell"/>
</dbReference>
<keyword evidence="10" id="KW-0862">Zinc</keyword>
<organism evidence="17 18">
    <name type="scientific">Coptis chinensis</name>
    <dbReference type="NCBI Taxonomy" id="261450"/>
    <lineage>
        <taxon>Eukaryota</taxon>
        <taxon>Viridiplantae</taxon>
        <taxon>Streptophyta</taxon>
        <taxon>Embryophyta</taxon>
        <taxon>Tracheophyta</taxon>
        <taxon>Spermatophyta</taxon>
        <taxon>Magnoliopsida</taxon>
        <taxon>Ranunculales</taxon>
        <taxon>Ranunculaceae</taxon>
        <taxon>Coptidoideae</taxon>
        <taxon>Coptis</taxon>
    </lineage>
</organism>
<evidence type="ECO:0000256" key="5">
    <source>
        <dbReference type="ARBA" id="ARBA00022679"/>
    </source>
</evidence>
<proteinExistence type="predicted"/>
<feature type="transmembrane region" description="Helical" evidence="15">
    <location>
        <begin position="12"/>
        <end position="38"/>
    </location>
</feature>
<keyword evidence="11 15" id="KW-1133">Transmembrane helix</keyword>
<dbReference type="PROSITE" id="PS50089">
    <property type="entry name" value="ZF_RING_2"/>
    <property type="match status" value="1"/>
</dbReference>
<evidence type="ECO:0000259" key="16">
    <source>
        <dbReference type="PROSITE" id="PS50089"/>
    </source>
</evidence>
<evidence type="ECO:0000256" key="7">
    <source>
        <dbReference type="ARBA" id="ARBA00022723"/>
    </source>
</evidence>